<keyword evidence="1 2" id="KW-0238">DNA-binding</keyword>
<evidence type="ECO:0000313" key="5">
    <source>
        <dbReference type="Proteomes" id="UP000032279"/>
    </source>
</evidence>
<keyword evidence="5" id="KW-1185">Reference proteome</keyword>
<dbReference type="InterPro" id="IPR050624">
    <property type="entry name" value="HTH-type_Tx_Regulator"/>
</dbReference>
<gene>
    <name evidence="4" type="primary">tetR</name>
    <name evidence="4" type="ORF">WDC_1846</name>
</gene>
<name>A0A0D1A4J1_9LACO</name>
<comment type="caution">
    <text evidence="4">The sequence shown here is derived from an EMBL/GenBank/DDBJ whole genome shotgun (WGS) entry which is preliminary data.</text>
</comment>
<evidence type="ECO:0000256" key="1">
    <source>
        <dbReference type="ARBA" id="ARBA00023125"/>
    </source>
</evidence>
<dbReference type="STRING" id="1335616.WDC_1846"/>
<dbReference type="AlphaFoldDB" id="A0A0D1A4J1"/>
<dbReference type="Pfam" id="PF00440">
    <property type="entry name" value="TetR_N"/>
    <property type="match status" value="1"/>
</dbReference>
<dbReference type="PANTHER" id="PTHR43479">
    <property type="entry name" value="ACREF/ENVCD OPERON REPRESSOR-RELATED"/>
    <property type="match status" value="1"/>
</dbReference>
<dbReference type="PROSITE" id="PS01081">
    <property type="entry name" value="HTH_TETR_1"/>
    <property type="match status" value="1"/>
</dbReference>
<organism evidence="4 5">
    <name type="scientific">Paucilactobacillus wasatchensis</name>
    <dbReference type="NCBI Taxonomy" id="1335616"/>
    <lineage>
        <taxon>Bacteria</taxon>
        <taxon>Bacillati</taxon>
        <taxon>Bacillota</taxon>
        <taxon>Bacilli</taxon>
        <taxon>Lactobacillales</taxon>
        <taxon>Lactobacillaceae</taxon>
        <taxon>Paucilactobacillus</taxon>
    </lineage>
</organism>
<sequence length="211" mass="24163">MNENIFTNYRTWLTEQKIPNGKKAVLLSGLNLFAQQGYDGTSTAQIADNAGVSQATIFKYFKTKQALLLAILQPIIENFFPLYRDDFLDQLNKFNSLPQVIQFMVTNRYHFLQENSDAFTILLSQFLTSEAIRTLLFKIIGESMPMISKELLAKLKENGARPELDLITLFRALFGQIVIYFLQNRFIPKIQADEDKDLKLIADQVIRAISA</sequence>
<dbReference type="OrthoDB" id="9780824at2"/>
<dbReference type="PRINTS" id="PR00455">
    <property type="entry name" value="HTHTETR"/>
</dbReference>
<feature type="DNA-binding region" description="H-T-H motif" evidence="2">
    <location>
        <begin position="42"/>
        <end position="61"/>
    </location>
</feature>
<evidence type="ECO:0000259" key="3">
    <source>
        <dbReference type="PROSITE" id="PS50977"/>
    </source>
</evidence>
<dbReference type="EMBL" id="AWTT01000077">
    <property type="protein sequence ID" value="KIS02587.1"/>
    <property type="molecule type" value="Genomic_DNA"/>
</dbReference>
<dbReference type="PROSITE" id="PS50977">
    <property type="entry name" value="HTH_TETR_2"/>
    <property type="match status" value="1"/>
</dbReference>
<dbReference type="InterPro" id="IPR023772">
    <property type="entry name" value="DNA-bd_HTH_TetR-type_CS"/>
</dbReference>
<dbReference type="Gene3D" id="1.10.357.10">
    <property type="entry name" value="Tetracycline Repressor, domain 2"/>
    <property type="match status" value="1"/>
</dbReference>
<dbReference type="SUPFAM" id="SSF46689">
    <property type="entry name" value="Homeodomain-like"/>
    <property type="match status" value="1"/>
</dbReference>
<dbReference type="PANTHER" id="PTHR43479:SF11">
    <property type="entry name" value="ACREF_ENVCD OPERON REPRESSOR-RELATED"/>
    <property type="match status" value="1"/>
</dbReference>
<evidence type="ECO:0000313" key="4">
    <source>
        <dbReference type="EMBL" id="KIS02587.1"/>
    </source>
</evidence>
<accession>A0A0D1A4J1</accession>
<dbReference type="PATRIC" id="fig|1335616.4.peg.1857"/>
<dbReference type="InterPro" id="IPR009057">
    <property type="entry name" value="Homeodomain-like_sf"/>
</dbReference>
<evidence type="ECO:0000256" key="2">
    <source>
        <dbReference type="PROSITE-ProRule" id="PRU00335"/>
    </source>
</evidence>
<feature type="domain" description="HTH tetR-type" evidence="3">
    <location>
        <begin position="19"/>
        <end position="79"/>
    </location>
</feature>
<proteinExistence type="predicted"/>
<dbReference type="RefSeq" id="WP_044011529.1">
    <property type="nucleotide sequence ID" value="NZ_AWTT01000077.1"/>
</dbReference>
<dbReference type="Proteomes" id="UP000032279">
    <property type="component" value="Unassembled WGS sequence"/>
</dbReference>
<reference evidence="4 5" key="1">
    <citation type="submission" date="2013-08" db="EMBL/GenBank/DDBJ databases">
        <title>Lactobacillus wasatchii sp. WDC04, a late gas producing bacteria isolated from aged chedder cheese.</title>
        <authorList>
            <person name="Oberg C.J."/>
            <person name="Culumber M."/>
            <person name="McMahon D.J."/>
            <person name="Broadbent J.R."/>
            <person name="Oberg T.S."/>
            <person name="Ortaki F."/>
        </authorList>
    </citation>
    <scope>NUCLEOTIDE SEQUENCE [LARGE SCALE GENOMIC DNA]</scope>
    <source>
        <strain evidence="4 5">WDC04</strain>
    </source>
</reference>
<protein>
    <submittedName>
        <fullName evidence="4">Transcriptional regulator, TetR family</fullName>
    </submittedName>
</protein>
<dbReference type="GO" id="GO:0003677">
    <property type="term" value="F:DNA binding"/>
    <property type="evidence" value="ECO:0007669"/>
    <property type="project" value="UniProtKB-UniRule"/>
</dbReference>
<dbReference type="InterPro" id="IPR001647">
    <property type="entry name" value="HTH_TetR"/>
</dbReference>